<dbReference type="AlphaFoldDB" id="A0A1I0S769"/>
<protein>
    <recommendedName>
        <fullName evidence="4">DUF4468 domain-containing protein</fullName>
    </recommendedName>
</protein>
<dbReference type="EMBL" id="FOJG01000002">
    <property type="protein sequence ID" value="SEW51587.1"/>
    <property type="molecule type" value="Genomic_DNA"/>
</dbReference>
<sequence length="205" mass="24240">MKMFFILIFFAAMHSLQAQQQVSFKKIDSLVVKWNQATIASLERQKVMSKDDNVKDYYNQRLLAFKMLVGNEDTGRSNDISLRGLFCNKLITKNRRKDFFIIENNITGAKNIYRILLIYKENSTCYFVELYTYLLEGWYQNKVIKITSHRLREPLSNLLVNLKKGFNKDDVIISHFVYDMNDMIKITSEYYLHTTLSWDSGIKQL</sequence>
<proteinExistence type="predicted"/>
<gene>
    <name evidence="2" type="ORF">SAMN04488122_4345</name>
</gene>
<accession>A0A1I0S769</accession>
<dbReference type="OrthoDB" id="1334361at2"/>
<dbReference type="STRING" id="29529.SAMN04488122_4345"/>
<feature type="signal peptide" evidence="1">
    <location>
        <begin position="1"/>
        <end position="20"/>
    </location>
</feature>
<evidence type="ECO:0000313" key="3">
    <source>
        <dbReference type="Proteomes" id="UP000199310"/>
    </source>
</evidence>
<evidence type="ECO:0000313" key="2">
    <source>
        <dbReference type="EMBL" id="SEW51587.1"/>
    </source>
</evidence>
<organism evidence="2 3">
    <name type="scientific">Chitinophaga arvensicola</name>
    <dbReference type="NCBI Taxonomy" id="29529"/>
    <lineage>
        <taxon>Bacteria</taxon>
        <taxon>Pseudomonadati</taxon>
        <taxon>Bacteroidota</taxon>
        <taxon>Chitinophagia</taxon>
        <taxon>Chitinophagales</taxon>
        <taxon>Chitinophagaceae</taxon>
        <taxon>Chitinophaga</taxon>
    </lineage>
</organism>
<dbReference type="Proteomes" id="UP000199310">
    <property type="component" value="Unassembled WGS sequence"/>
</dbReference>
<keyword evidence="1" id="KW-0732">Signal</keyword>
<dbReference type="RefSeq" id="WP_089897976.1">
    <property type="nucleotide sequence ID" value="NZ_FOJG01000002.1"/>
</dbReference>
<evidence type="ECO:0008006" key="4">
    <source>
        <dbReference type="Google" id="ProtNLM"/>
    </source>
</evidence>
<name>A0A1I0S769_9BACT</name>
<keyword evidence="3" id="KW-1185">Reference proteome</keyword>
<feature type="chain" id="PRO_5011669593" description="DUF4468 domain-containing protein" evidence="1">
    <location>
        <begin position="21"/>
        <end position="205"/>
    </location>
</feature>
<reference evidence="3" key="1">
    <citation type="submission" date="2016-10" db="EMBL/GenBank/DDBJ databases">
        <authorList>
            <person name="Varghese N."/>
            <person name="Submissions S."/>
        </authorList>
    </citation>
    <scope>NUCLEOTIDE SEQUENCE [LARGE SCALE GENOMIC DNA]</scope>
    <source>
        <strain evidence="3">DSM 3695</strain>
    </source>
</reference>
<evidence type="ECO:0000256" key="1">
    <source>
        <dbReference type="SAM" id="SignalP"/>
    </source>
</evidence>